<dbReference type="WBParaSite" id="jg3366">
    <property type="protein sequence ID" value="jg3366"/>
    <property type="gene ID" value="jg3366"/>
</dbReference>
<name>A0A915E7G0_9BILA</name>
<feature type="domain" description="ATP-dependent RNA helicase SUV3 DEXQ-box helicase" evidence="1">
    <location>
        <begin position="152"/>
        <end position="190"/>
    </location>
</feature>
<dbReference type="Gene3D" id="3.40.50.300">
    <property type="entry name" value="P-loop containing nucleotide triphosphate hydrolases"/>
    <property type="match status" value="1"/>
</dbReference>
<protein>
    <recommendedName>
        <fullName evidence="1">ATP-dependent RNA helicase SUV3 DEXQ-box helicase domain-containing protein</fullName>
    </recommendedName>
</protein>
<evidence type="ECO:0000259" key="1">
    <source>
        <dbReference type="Pfam" id="PF22527"/>
    </source>
</evidence>
<reference evidence="3" key="1">
    <citation type="submission" date="2022-11" db="UniProtKB">
        <authorList>
            <consortium name="WormBaseParasite"/>
        </authorList>
    </citation>
    <scope>IDENTIFICATION</scope>
</reference>
<dbReference type="InterPro" id="IPR055206">
    <property type="entry name" value="DEXQc_SUV3"/>
</dbReference>
<organism evidence="2 3">
    <name type="scientific">Ditylenchus dipsaci</name>
    <dbReference type="NCBI Taxonomy" id="166011"/>
    <lineage>
        <taxon>Eukaryota</taxon>
        <taxon>Metazoa</taxon>
        <taxon>Ecdysozoa</taxon>
        <taxon>Nematoda</taxon>
        <taxon>Chromadorea</taxon>
        <taxon>Rhabditida</taxon>
        <taxon>Tylenchina</taxon>
        <taxon>Tylenchomorpha</taxon>
        <taxon>Sphaerularioidea</taxon>
        <taxon>Anguinidae</taxon>
        <taxon>Anguininae</taxon>
        <taxon>Ditylenchus</taxon>
    </lineage>
</organism>
<evidence type="ECO:0000313" key="3">
    <source>
        <dbReference type="WBParaSite" id="jg3366"/>
    </source>
</evidence>
<accession>A0A915E7G0</accession>
<dbReference type="Proteomes" id="UP000887574">
    <property type="component" value="Unplaced"/>
</dbReference>
<dbReference type="InterPro" id="IPR027417">
    <property type="entry name" value="P-loop_NTPase"/>
</dbReference>
<proteinExistence type="predicted"/>
<dbReference type="Pfam" id="PF22527">
    <property type="entry name" value="DEXQc_Suv3"/>
    <property type="match status" value="1"/>
</dbReference>
<sequence>MDALDKLFDLSLELSTHSYSRSLRHPFFSTNQDHKHIKRPFEEVVEPVNVPKKEIKLYLENDALVEVNDLLRKTSAPGSLTLHFVAFKRIVSMWMVVKRWILIPQKVFLDIKHGRSKLEALFPPFFDHACLVYPHLTCLTEITKICDLSNLEAYITCKKLKRKFIFHAGPANSGKTFQALQSFRKHKTPYIAALFVCWLMKFTTL</sequence>
<evidence type="ECO:0000313" key="2">
    <source>
        <dbReference type="Proteomes" id="UP000887574"/>
    </source>
</evidence>
<dbReference type="AlphaFoldDB" id="A0A915E7G0"/>
<keyword evidence="2" id="KW-1185">Reference proteome</keyword>